<evidence type="ECO:0000256" key="2">
    <source>
        <dbReference type="ARBA" id="ARBA00010004"/>
    </source>
</evidence>
<evidence type="ECO:0000256" key="4">
    <source>
        <dbReference type="ARBA" id="ARBA00022448"/>
    </source>
</evidence>
<sequence>MAFRFRFEQLLHYRRHLLERVEQDFGRALEKVRKVQSEVDRIESQKKLCQDLLYEKQCEGLPAVEHELLVKNLYGLELKARQTRKRLEEAIKEMEEQRERLIEAKKRLEMLEILKRQEVQEYRRDQTKKEQKLADEIAVQKTVKEP</sequence>
<evidence type="ECO:0000256" key="11">
    <source>
        <dbReference type="SAM" id="Coils"/>
    </source>
</evidence>
<evidence type="ECO:0000256" key="3">
    <source>
        <dbReference type="ARBA" id="ARBA00020392"/>
    </source>
</evidence>
<keyword evidence="11" id="KW-0175">Coiled coil</keyword>
<keyword evidence="6" id="KW-0145">Chemotaxis</keyword>
<keyword evidence="5" id="KW-1003">Cell membrane</keyword>
<feature type="coiled-coil region" evidence="11">
    <location>
        <begin position="73"/>
        <end position="121"/>
    </location>
</feature>
<keyword evidence="10" id="KW-1006">Bacterial flagellum protein export</keyword>
<evidence type="ECO:0000313" key="13">
    <source>
        <dbReference type="Proteomes" id="UP000199611"/>
    </source>
</evidence>
<evidence type="ECO:0000256" key="5">
    <source>
        <dbReference type="ARBA" id="ARBA00022475"/>
    </source>
</evidence>
<evidence type="ECO:0000256" key="6">
    <source>
        <dbReference type="ARBA" id="ARBA00022500"/>
    </source>
</evidence>
<dbReference type="InterPro" id="IPR012823">
    <property type="entry name" value="Flagell_FliJ"/>
</dbReference>
<keyword evidence="4" id="KW-0813">Transport</keyword>
<dbReference type="GO" id="GO:0071973">
    <property type="term" value="P:bacterial-type flagellum-dependent cell motility"/>
    <property type="evidence" value="ECO:0007669"/>
    <property type="project" value="InterPro"/>
</dbReference>
<dbReference type="NCBIfam" id="TIGR02473">
    <property type="entry name" value="flagell_FliJ"/>
    <property type="match status" value="1"/>
</dbReference>
<dbReference type="Pfam" id="PF02050">
    <property type="entry name" value="FliJ"/>
    <property type="match status" value="1"/>
</dbReference>
<dbReference type="GO" id="GO:0006935">
    <property type="term" value="P:chemotaxis"/>
    <property type="evidence" value="ECO:0007669"/>
    <property type="project" value="UniProtKB-KW"/>
</dbReference>
<evidence type="ECO:0000256" key="7">
    <source>
        <dbReference type="ARBA" id="ARBA00022795"/>
    </source>
</evidence>
<dbReference type="RefSeq" id="WP_093393116.1">
    <property type="nucleotide sequence ID" value="NZ_FOUU01000001.1"/>
</dbReference>
<dbReference type="EMBL" id="FOUU01000001">
    <property type="protein sequence ID" value="SFM47700.1"/>
    <property type="molecule type" value="Genomic_DNA"/>
</dbReference>
<organism evidence="12 13">
    <name type="scientific">Thermodesulforhabdus norvegica</name>
    <dbReference type="NCBI Taxonomy" id="39841"/>
    <lineage>
        <taxon>Bacteria</taxon>
        <taxon>Pseudomonadati</taxon>
        <taxon>Thermodesulfobacteriota</taxon>
        <taxon>Syntrophobacteria</taxon>
        <taxon>Syntrophobacterales</taxon>
        <taxon>Thermodesulforhabdaceae</taxon>
        <taxon>Thermodesulforhabdus</taxon>
    </lineage>
</organism>
<name>A0A1I4R6X6_9BACT</name>
<dbReference type="AlphaFoldDB" id="A0A1I4R6X6"/>
<dbReference type="InterPro" id="IPR053716">
    <property type="entry name" value="Flag_assembly_chemotaxis_eff"/>
</dbReference>
<dbReference type="GO" id="GO:0005886">
    <property type="term" value="C:plasma membrane"/>
    <property type="evidence" value="ECO:0007669"/>
    <property type="project" value="UniProtKB-SubCell"/>
</dbReference>
<keyword evidence="13" id="KW-1185">Reference proteome</keyword>
<dbReference type="OrthoDB" id="5471173at2"/>
<dbReference type="STRING" id="39841.SAMN05660836_00420"/>
<accession>A0A1I4R6X6</accession>
<gene>
    <name evidence="12" type="ORF">SAMN05660836_00420</name>
</gene>
<evidence type="ECO:0000256" key="10">
    <source>
        <dbReference type="ARBA" id="ARBA00023225"/>
    </source>
</evidence>
<dbReference type="Gene3D" id="1.10.287.1700">
    <property type="match status" value="1"/>
</dbReference>
<dbReference type="GO" id="GO:0009288">
    <property type="term" value="C:bacterial-type flagellum"/>
    <property type="evidence" value="ECO:0007669"/>
    <property type="project" value="InterPro"/>
</dbReference>
<evidence type="ECO:0000313" key="12">
    <source>
        <dbReference type="EMBL" id="SFM47700.1"/>
    </source>
</evidence>
<dbReference type="Proteomes" id="UP000199611">
    <property type="component" value="Unassembled WGS sequence"/>
</dbReference>
<keyword evidence="9" id="KW-0472">Membrane</keyword>
<protein>
    <recommendedName>
        <fullName evidence="3">Flagellar FliJ protein</fullName>
    </recommendedName>
</protein>
<comment type="subcellular location">
    <subcellularLocation>
        <location evidence="1">Cell membrane</location>
        <topology evidence="1">Peripheral membrane protein</topology>
        <orientation evidence="1">Cytoplasmic side</orientation>
    </subcellularLocation>
</comment>
<dbReference type="GO" id="GO:0044781">
    <property type="term" value="P:bacterial-type flagellum organization"/>
    <property type="evidence" value="ECO:0007669"/>
    <property type="project" value="UniProtKB-KW"/>
</dbReference>
<reference evidence="12 13" key="1">
    <citation type="submission" date="2016-10" db="EMBL/GenBank/DDBJ databases">
        <authorList>
            <person name="de Groot N.N."/>
        </authorList>
    </citation>
    <scope>NUCLEOTIDE SEQUENCE [LARGE SCALE GENOMIC DNA]</scope>
    <source>
        <strain evidence="12 13">DSM 9990</strain>
    </source>
</reference>
<proteinExistence type="inferred from homology"/>
<evidence type="ECO:0000256" key="1">
    <source>
        <dbReference type="ARBA" id="ARBA00004413"/>
    </source>
</evidence>
<evidence type="ECO:0000256" key="9">
    <source>
        <dbReference type="ARBA" id="ARBA00023136"/>
    </source>
</evidence>
<keyword evidence="7" id="KW-1005">Bacterial flagellum biogenesis</keyword>
<evidence type="ECO:0000256" key="8">
    <source>
        <dbReference type="ARBA" id="ARBA00022927"/>
    </source>
</evidence>
<dbReference type="GO" id="GO:0015031">
    <property type="term" value="P:protein transport"/>
    <property type="evidence" value="ECO:0007669"/>
    <property type="project" value="UniProtKB-KW"/>
</dbReference>
<keyword evidence="8" id="KW-0653">Protein transport</keyword>
<comment type="similarity">
    <text evidence="2">Belongs to the FliJ family.</text>
</comment>